<dbReference type="Proteomes" id="UP000273326">
    <property type="component" value="Chromosome"/>
</dbReference>
<name>A0A3S9H9N3_9LACT</name>
<reference evidence="2" key="1">
    <citation type="submission" date="2018-12" db="EMBL/GenBank/DDBJ databases">
        <title>Complete genome sequencing of Jeotgalibaca sp. H21T32.</title>
        <authorList>
            <person name="Bae J.-W."/>
            <person name="Lee S.-Y."/>
        </authorList>
    </citation>
    <scope>NUCLEOTIDE SEQUENCE [LARGE SCALE GENOMIC DNA]</scope>
    <source>
        <strain evidence="2">H21T32</strain>
    </source>
</reference>
<gene>
    <name evidence="1" type="ORF">EJN90_05115</name>
</gene>
<dbReference type="AlphaFoldDB" id="A0A3S9H9N3"/>
<protein>
    <submittedName>
        <fullName evidence="1">DUF1934 domain-containing protein</fullName>
    </submittedName>
</protein>
<organism evidence="1 2">
    <name type="scientific">Jeotgalibaca ciconiae</name>
    <dbReference type="NCBI Taxonomy" id="2496265"/>
    <lineage>
        <taxon>Bacteria</taxon>
        <taxon>Bacillati</taxon>
        <taxon>Bacillota</taxon>
        <taxon>Bacilli</taxon>
        <taxon>Lactobacillales</taxon>
        <taxon>Carnobacteriaceae</taxon>
        <taxon>Jeotgalibaca</taxon>
    </lineage>
</organism>
<evidence type="ECO:0000313" key="2">
    <source>
        <dbReference type="Proteomes" id="UP000273326"/>
    </source>
</evidence>
<dbReference type="EMBL" id="CP034465">
    <property type="protein sequence ID" value="AZP04096.1"/>
    <property type="molecule type" value="Genomic_DNA"/>
</dbReference>
<evidence type="ECO:0000313" key="1">
    <source>
        <dbReference type="EMBL" id="AZP04096.1"/>
    </source>
</evidence>
<accession>A0A3S9H9N3</accession>
<dbReference type="InterPro" id="IPR015231">
    <property type="entry name" value="DUF1934"/>
</dbReference>
<proteinExistence type="predicted"/>
<keyword evidence="2" id="KW-1185">Reference proteome</keyword>
<sequence>MAELPVDKSTVIEYRLETVIEQEGEREVFLYEGKGKIVRMGEWLYLRYEEEHTNNKVTIKLSQAGKVTIIRRSGEELASRMSFETAEKGSALLPTPAGMMELETNTKRLLQNYQDRPFSGTIQLDYTLGSNNQVLGNYGLSLQFTT</sequence>
<dbReference type="OrthoDB" id="2151645at2"/>
<dbReference type="InterPro" id="IPR012674">
    <property type="entry name" value="Calycin"/>
</dbReference>
<dbReference type="KEGG" id="jeh:EJN90_05115"/>
<dbReference type="Pfam" id="PF09148">
    <property type="entry name" value="DUF1934"/>
    <property type="match status" value="1"/>
</dbReference>
<dbReference type="Gene3D" id="2.40.128.20">
    <property type="match status" value="1"/>
</dbReference>
<dbReference type="SUPFAM" id="SSF50814">
    <property type="entry name" value="Lipocalins"/>
    <property type="match status" value="1"/>
</dbReference>